<name>A0A6C0AFX1_9ZZZZ</name>
<keyword evidence="2" id="KW-0472">Membrane</keyword>
<feature type="coiled-coil region" evidence="1">
    <location>
        <begin position="99"/>
        <end position="129"/>
    </location>
</feature>
<keyword evidence="1" id="KW-0175">Coiled coil</keyword>
<evidence type="ECO:0000256" key="1">
    <source>
        <dbReference type="SAM" id="Coils"/>
    </source>
</evidence>
<protein>
    <submittedName>
        <fullName evidence="3">Uncharacterized protein</fullName>
    </submittedName>
</protein>
<dbReference type="AlphaFoldDB" id="A0A6C0AFX1"/>
<proteinExistence type="predicted"/>
<dbReference type="EMBL" id="MN740601">
    <property type="protein sequence ID" value="QHS78658.1"/>
    <property type="molecule type" value="Genomic_DNA"/>
</dbReference>
<keyword evidence="2" id="KW-0812">Transmembrane</keyword>
<evidence type="ECO:0000313" key="3">
    <source>
        <dbReference type="EMBL" id="QHS78658.1"/>
    </source>
</evidence>
<evidence type="ECO:0000256" key="2">
    <source>
        <dbReference type="SAM" id="Phobius"/>
    </source>
</evidence>
<reference evidence="3" key="1">
    <citation type="journal article" date="2020" name="Nature">
        <title>Giant virus diversity and host interactions through global metagenomics.</title>
        <authorList>
            <person name="Schulz F."/>
            <person name="Roux S."/>
            <person name="Paez-Espino D."/>
            <person name="Jungbluth S."/>
            <person name="Walsh D.A."/>
            <person name="Denef V.J."/>
            <person name="McMahon K.D."/>
            <person name="Konstantinidis K.T."/>
            <person name="Eloe-Fadrosh E.A."/>
            <person name="Kyrpides N.C."/>
            <person name="Woyke T."/>
        </authorList>
    </citation>
    <scope>NUCLEOTIDE SEQUENCE</scope>
    <source>
        <strain evidence="3">GVMAG-S-1024976-23</strain>
    </source>
</reference>
<organism evidence="3">
    <name type="scientific">viral metagenome</name>
    <dbReference type="NCBI Taxonomy" id="1070528"/>
    <lineage>
        <taxon>unclassified sequences</taxon>
        <taxon>metagenomes</taxon>
        <taxon>organismal metagenomes</taxon>
    </lineage>
</organism>
<keyword evidence="2" id="KW-1133">Transmembrane helix</keyword>
<accession>A0A6C0AFX1</accession>
<sequence length="317" mass="35833">MVNKNYIFICIFIFSVLLVYYVLKNDTKESFKPSCGAHFGRRTDNCGRYHKNKGGNENDCNSRWQHAAHTGGKGPLKCKWSGNKCKTGDSCSESAAQAFQIAQEQIAAAERAAAAAKAEEEAKNNAKNEQCKMNLNKQYENQKWIFQGVEKDCPNYEAPTPSCIINQADSIYDKSNTKLEINNVPENNISEQDSYGYVHDQTKCVYYGCTDPNASNYALLPDSDKGTVTMNNDCKYPPVEKEIVEVEKIVYVDKPVEKIVYVDKPVEKIVYVDKPVEVEKTVYVDKPVEVEKTVYVDKLVDKHHYVGPNVDGRFFNP</sequence>
<feature type="transmembrane region" description="Helical" evidence="2">
    <location>
        <begin position="6"/>
        <end position="23"/>
    </location>
</feature>